<evidence type="ECO:0000256" key="14">
    <source>
        <dbReference type="ARBA" id="ARBA00034104"/>
    </source>
</evidence>
<dbReference type="InterPro" id="IPR036719">
    <property type="entry name" value="Neuro-gated_channel_TM_sf"/>
</dbReference>
<evidence type="ECO:0000259" key="17">
    <source>
        <dbReference type="Pfam" id="PF02931"/>
    </source>
</evidence>
<organism evidence="19 20">
    <name type="scientific">Bursaphelenchus okinawaensis</name>
    <dbReference type="NCBI Taxonomy" id="465554"/>
    <lineage>
        <taxon>Eukaryota</taxon>
        <taxon>Metazoa</taxon>
        <taxon>Ecdysozoa</taxon>
        <taxon>Nematoda</taxon>
        <taxon>Chromadorea</taxon>
        <taxon>Rhabditida</taxon>
        <taxon>Tylenchina</taxon>
        <taxon>Tylenchomorpha</taxon>
        <taxon>Aphelenchoidea</taxon>
        <taxon>Aphelenchoididae</taxon>
        <taxon>Bursaphelenchus</taxon>
    </lineage>
</organism>
<dbReference type="Gene3D" id="1.20.58.390">
    <property type="entry name" value="Neurotransmitter-gated ion-channel transmembrane domain"/>
    <property type="match status" value="1"/>
</dbReference>
<proteinExistence type="inferred from homology"/>
<keyword evidence="20" id="KW-1185">Reference proteome</keyword>
<dbReference type="InterPro" id="IPR018000">
    <property type="entry name" value="Neurotransmitter_ion_chnl_CS"/>
</dbReference>
<evidence type="ECO:0000256" key="1">
    <source>
        <dbReference type="ARBA" id="ARBA00022448"/>
    </source>
</evidence>
<feature type="signal peptide" evidence="15">
    <location>
        <begin position="1"/>
        <end position="18"/>
    </location>
</feature>
<dbReference type="CDD" id="cd18997">
    <property type="entry name" value="LGIC_ECD_nAChR"/>
    <property type="match status" value="1"/>
</dbReference>
<dbReference type="PANTHER" id="PTHR18945">
    <property type="entry name" value="NEUROTRANSMITTER GATED ION CHANNEL"/>
    <property type="match status" value="1"/>
</dbReference>
<evidence type="ECO:0000256" key="2">
    <source>
        <dbReference type="ARBA" id="ARBA00022475"/>
    </source>
</evidence>
<dbReference type="OrthoDB" id="5975154at2759"/>
<dbReference type="PRINTS" id="PR00254">
    <property type="entry name" value="NICOTINICR"/>
</dbReference>
<protein>
    <submittedName>
        <fullName evidence="19">Uncharacterized protein</fullName>
    </submittedName>
</protein>
<dbReference type="EMBL" id="CAJFCW020000003">
    <property type="protein sequence ID" value="CAG9107343.1"/>
    <property type="molecule type" value="Genomic_DNA"/>
</dbReference>
<keyword evidence="1 15" id="KW-0813">Transport</keyword>
<evidence type="ECO:0000313" key="20">
    <source>
        <dbReference type="Proteomes" id="UP000614601"/>
    </source>
</evidence>
<evidence type="ECO:0000313" key="19">
    <source>
        <dbReference type="EMBL" id="CAD5217217.1"/>
    </source>
</evidence>
<dbReference type="GO" id="GO:0004888">
    <property type="term" value="F:transmembrane signaling receptor activity"/>
    <property type="evidence" value="ECO:0007669"/>
    <property type="project" value="InterPro"/>
</dbReference>
<dbReference type="CDD" id="cd19051">
    <property type="entry name" value="LGIC_TM_cation"/>
    <property type="match status" value="1"/>
</dbReference>
<dbReference type="Proteomes" id="UP000783686">
    <property type="component" value="Unassembled WGS sequence"/>
</dbReference>
<feature type="transmembrane region" description="Helical" evidence="15">
    <location>
        <begin position="569"/>
        <end position="587"/>
    </location>
</feature>
<keyword evidence="11" id="KW-0628">Postsynaptic cell membrane</keyword>
<evidence type="ECO:0000256" key="3">
    <source>
        <dbReference type="ARBA" id="ARBA00022692"/>
    </source>
</evidence>
<keyword evidence="2" id="KW-1003">Cell membrane</keyword>
<evidence type="ECO:0000256" key="9">
    <source>
        <dbReference type="ARBA" id="ARBA00023170"/>
    </source>
</evidence>
<evidence type="ECO:0000256" key="5">
    <source>
        <dbReference type="ARBA" id="ARBA00023018"/>
    </source>
</evidence>
<evidence type="ECO:0000256" key="6">
    <source>
        <dbReference type="ARBA" id="ARBA00023065"/>
    </source>
</evidence>
<evidence type="ECO:0000256" key="8">
    <source>
        <dbReference type="ARBA" id="ARBA00023157"/>
    </source>
</evidence>
<dbReference type="InterPro" id="IPR038050">
    <property type="entry name" value="Neuro_actylchol_rec"/>
</dbReference>
<dbReference type="GO" id="GO:0045211">
    <property type="term" value="C:postsynaptic membrane"/>
    <property type="evidence" value="ECO:0007669"/>
    <property type="project" value="UniProtKB-SubCell"/>
</dbReference>
<dbReference type="SUPFAM" id="SSF63712">
    <property type="entry name" value="Nicotinic receptor ligand binding domain-like"/>
    <property type="match status" value="1"/>
</dbReference>
<evidence type="ECO:0000256" key="16">
    <source>
        <dbReference type="SAM" id="MobiDB-lite"/>
    </source>
</evidence>
<dbReference type="FunFam" id="2.70.170.10:FF:000030">
    <property type="entry name" value="AcetylCholine Receptor"/>
    <property type="match status" value="1"/>
</dbReference>
<keyword evidence="3 15" id="KW-0812">Transmembrane</keyword>
<evidence type="ECO:0000256" key="4">
    <source>
        <dbReference type="ARBA" id="ARBA00022989"/>
    </source>
</evidence>
<keyword evidence="4 15" id="KW-1133">Transmembrane helix</keyword>
<keyword evidence="15" id="KW-0732">Signal</keyword>
<feature type="compositionally biased region" description="Polar residues" evidence="16">
    <location>
        <begin position="450"/>
        <end position="464"/>
    </location>
</feature>
<comment type="caution">
    <text evidence="19">The sequence shown here is derived from an EMBL/GenBank/DDBJ whole genome shotgun (WGS) entry which is preliminary data.</text>
</comment>
<dbReference type="GO" id="GO:0022848">
    <property type="term" value="F:acetylcholine-gated monoatomic cation-selective channel activity"/>
    <property type="evidence" value="ECO:0007669"/>
    <property type="project" value="InterPro"/>
</dbReference>
<feature type="transmembrane region" description="Helical" evidence="15">
    <location>
        <begin position="263"/>
        <end position="282"/>
    </location>
</feature>
<accession>A0A811KQ83</accession>
<dbReference type="PRINTS" id="PR00252">
    <property type="entry name" value="NRIONCHANNEL"/>
</dbReference>
<comment type="similarity">
    <text evidence="15">Belongs to the ligand-gated ion channel (TC 1.A.9) family.</text>
</comment>
<keyword evidence="9" id="KW-0675">Receptor</keyword>
<keyword evidence="13 15" id="KW-0407">Ion channel</keyword>
<dbReference type="InterPro" id="IPR002394">
    <property type="entry name" value="Nicotinic_acetylcholine_rcpt"/>
</dbReference>
<dbReference type="NCBIfam" id="TIGR00860">
    <property type="entry name" value="LIC"/>
    <property type="match status" value="1"/>
</dbReference>
<evidence type="ECO:0000256" key="11">
    <source>
        <dbReference type="ARBA" id="ARBA00023257"/>
    </source>
</evidence>
<keyword evidence="6 15" id="KW-0406">Ion transport</keyword>
<feature type="compositionally biased region" description="Basic residues" evidence="16">
    <location>
        <begin position="400"/>
        <end position="414"/>
    </location>
</feature>
<dbReference type="InterPro" id="IPR006202">
    <property type="entry name" value="Neur_chan_lig-bd"/>
</dbReference>
<dbReference type="InterPro" id="IPR006029">
    <property type="entry name" value="Neurotrans-gated_channel_TM"/>
</dbReference>
<comment type="subcellular location">
    <subcellularLocation>
        <location evidence="14">Postsynaptic cell membrane</location>
        <topology evidence="14">Multi-pass membrane protein</topology>
    </subcellularLocation>
</comment>
<feature type="transmembrane region" description="Helical" evidence="15">
    <location>
        <begin position="294"/>
        <end position="314"/>
    </location>
</feature>
<feature type="domain" description="Neurotransmitter-gated ion-channel ligand-binding" evidence="17">
    <location>
        <begin position="24"/>
        <end position="229"/>
    </location>
</feature>
<dbReference type="EMBL" id="CAJFDH010000003">
    <property type="protein sequence ID" value="CAD5217217.1"/>
    <property type="molecule type" value="Genomic_DNA"/>
</dbReference>
<feature type="region of interest" description="Disordered" evidence="16">
    <location>
        <begin position="427"/>
        <end position="464"/>
    </location>
</feature>
<name>A0A811KQ83_9BILA</name>
<feature type="transmembrane region" description="Helical" evidence="15">
    <location>
        <begin position="230"/>
        <end position="251"/>
    </location>
</feature>
<dbReference type="InterPro" id="IPR036734">
    <property type="entry name" value="Neur_chan_lig-bd_sf"/>
</dbReference>
<sequence>MVLFWAVSLVQLFHFVTSDDNLVRLYRTLLRNYESEVRPAMRYDHPVNVTFSFALTQIIDVDERKEIMTTNAWVRQSWIDYKLIWNPLDFDNVTTIHIPFDKIWKPDIILYNNAADAYDKSVMSTDVIVSFDGNVSWTMAGIFQSSCGMDVRYYPFDSQSCILKFASWAYDGTKIDILLSSELGDESNYMTSTEWHLKSIRAEKNSIIYSCCPEPYPFVDIFITIQRRPMFYVFNLILPCVMISGIALLGFYMPSGAGEKVSLGITSLLSTTVFLMLVAEGMPPTSDALPLLGIYYGATIFIVSLATAMTVLTLNIHHHGTTGCAVPAVVQKIVMGFMARILLMRIDYYHSINEHVEYFYSKEHGKDREERLCSQWLLKGISTKKSISPRASAPALPNHNKPKHKESTGSKKRVSWSNDALQHLPFANGGLNHTHDLNNHVENHDDNSETVELNGTFSPTHYQPNGSVKKGAAFENVDNIPLVDAVQTTALTSTTTSLAARFVSLKRAQSLAAADNSDKNEDLFENEFLRVLARVHGAIERNEMRQAEKDRRNATKLEWQQVALVLDRFLFILFASGTTLTSLTIIYQRQLWSLFGYDD</sequence>
<keyword evidence="5" id="KW-0770">Synapse</keyword>
<feature type="region of interest" description="Disordered" evidence="16">
    <location>
        <begin position="387"/>
        <end position="414"/>
    </location>
</feature>
<dbReference type="PROSITE" id="PS00236">
    <property type="entry name" value="NEUROTR_ION_CHANNEL"/>
    <property type="match status" value="1"/>
</dbReference>
<keyword evidence="12" id="KW-1071">Ligand-gated ion channel</keyword>
<evidence type="ECO:0000256" key="7">
    <source>
        <dbReference type="ARBA" id="ARBA00023136"/>
    </source>
</evidence>
<feature type="domain" description="Neurotransmitter-gated ion-channel transmembrane" evidence="18">
    <location>
        <begin position="236"/>
        <end position="585"/>
    </location>
</feature>
<reference evidence="19" key="1">
    <citation type="submission" date="2020-09" db="EMBL/GenBank/DDBJ databases">
        <authorList>
            <person name="Kikuchi T."/>
        </authorList>
    </citation>
    <scope>NUCLEOTIDE SEQUENCE</scope>
    <source>
        <strain evidence="19">SH1</strain>
    </source>
</reference>
<dbReference type="AlphaFoldDB" id="A0A811KQ83"/>
<evidence type="ECO:0000256" key="15">
    <source>
        <dbReference type="RuleBase" id="RU000687"/>
    </source>
</evidence>
<feature type="chain" id="PRO_5036509614" evidence="15">
    <location>
        <begin position="19"/>
        <end position="599"/>
    </location>
</feature>
<dbReference type="SUPFAM" id="SSF90112">
    <property type="entry name" value="Neurotransmitter-gated ion-channel transmembrane pore"/>
    <property type="match status" value="1"/>
</dbReference>
<evidence type="ECO:0000259" key="18">
    <source>
        <dbReference type="Pfam" id="PF02932"/>
    </source>
</evidence>
<evidence type="ECO:0000256" key="10">
    <source>
        <dbReference type="ARBA" id="ARBA00023180"/>
    </source>
</evidence>
<feature type="compositionally biased region" description="Basic and acidic residues" evidence="16">
    <location>
        <begin position="433"/>
        <end position="447"/>
    </location>
</feature>
<dbReference type="Pfam" id="PF02932">
    <property type="entry name" value="Neur_chan_memb"/>
    <property type="match status" value="1"/>
</dbReference>
<dbReference type="Proteomes" id="UP000614601">
    <property type="component" value="Unassembled WGS sequence"/>
</dbReference>
<keyword evidence="10" id="KW-0325">Glycoprotein</keyword>
<dbReference type="Pfam" id="PF02931">
    <property type="entry name" value="Neur_chan_LBD"/>
    <property type="match status" value="1"/>
</dbReference>
<dbReference type="FunFam" id="1.20.58.390:FF:000073">
    <property type="entry name" value="Neuronal acetylcholine receptor subunit alpha-9-II"/>
    <property type="match status" value="1"/>
</dbReference>
<dbReference type="InterPro" id="IPR006201">
    <property type="entry name" value="Neur_channel"/>
</dbReference>
<gene>
    <name evidence="19" type="ORF">BOKJ2_LOCUS6977</name>
</gene>
<evidence type="ECO:0000256" key="12">
    <source>
        <dbReference type="ARBA" id="ARBA00023286"/>
    </source>
</evidence>
<keyword evidence="7 15" id="KW-0472">Membrane</keyword>
<keyword evidence="8" id="KW-1015">Disulfide bond</keyword>
<evidence type="ECO:0000256" key="13">
    <source>
        <dbReference type="ARBA" id="ARBA00023303"/>
    </source>
</evidence>
<dbReference type="Gene3D" id="2.70.170.10">
    <property type="entry name" value="Neurotransmitter-gated ion-channel ligand-binding domain"/>
    <property type="match status" value="1"/>
</dbReference>